<evidence type="ECO:0000313" key="2">
    <source>
        <dbReference type="Proteomes" id="UP000887159"/>
    </source>
</evidence>
<proteinExistence type="predicted"/>
<comment type="caution">
    <text evidence="1">The sequence shown here is derived from an EMBL/GenBank/DDBJ whole genome shotgun (WGS) entry which is preliminary data.</text>
</comment>
<organism evidence="1 2">
    <name type="scientific">Trichonephila clavipes</name>
    <name type="common">Golden silk orbweaver</name>
    <name type="synonym">Nephila clavipes</name>
    <dbReference type="NCBI Taxonomy" id="2585209"/>
    <lineage>
        <taxon>Eukaryota</taxon>
        <taxon>Metazoa</taxon>
        <taxon>Ecdysozoa</taxon>
        <taxon>Arthropoda</taxon>
        <taxon>Chelicerata</taxon>
        <taxon>Arachnida</taxon>
        <taxon>Araneae</taxon>
        <taxon>Araneomorphae</taxon>
        <taxon>Entelegynae</taxon>
        <taxon>Araneoidea</taxon>
        <taxon>Nephilidae</taxon>
        <taxon>Trichonephila</taxon>
    </lineage>
</organism>
<dbReference type="AlphaFoldDB" id="A0A8X7B7R5"/>
<keyword evidence="2" id="KW-1185">Reference proteome</keyword>
<accession>A0A8X7B7R5</accession>
<gene>
    <name evidence="1" type="primary">NCL1_28978</name>
    <name evidence="1" type="ORF">TNCV_2179111</name>
</gene>
<evidence type="ECO:0000313" key="1">
    <source>
        <dbReference type="EMBL" id="GFY22650.1"/>
    </source>
</evidence>
<sequence length="147" mass="16395">MALTDSLPQLIHGVQGRTQGDSISGAQRVNPEFRIGSNFRIIPELYFWGMENGAQFVQNIDNNLTYYGIPTQLAYAYLKGHFKGRALDCQMNSLAVSVKLTYSASMVDRLTDFCLKVRHEIGVSSIKVMNPPIDTRSSLFVAKSESE</sequence>
<name>A0A8X7B7R5_TRICX</name>
<reference evidence="1" key="1">
    <citation type="submission" date="2020-08" db="EMBL/GenBank/DDBJ databases">
        <title>Multicomponent nature underlies the extraordinary mechanical properties of spider dragline silk.</title>
        <authorList>
            <person name="Kono N."/>
            <person name="Nakamura H."/>
            <person name="Mori M."/>
            <person name="Yoshida Y."/>
            <person name="Ohtoshi R."/>
            <person name="Malay A.D."/>
            <person name="Moran D.A.P."/>
            <person name="Tomita M."/>
            <person name="Numata K."/>
            <person name="Arakawa K."/>
        </authorList>
    </citation>
    <scope>NUCLEOTIDE SEQUENCE</scope>
</reference>
<dbReference type="EMBL" id="BMAU01021361">
    <property type="protein sequence ID" value="GFY22650.1"/>
    <property type="molecule type" value="Genomic_DNA"/>
</dbReference>
<protein>
    <submittedName>
        <fullName evidence="1">Uncharacterized protein</fullName>
    </submittedName>
</protein>
<dbReference type="Proteomes" id="UP000887159">
    <property type="component" value="Unassembled WGS sequence"/>
</dbReference>